<dbReference type="EMBL" id="KP136319">
    <property type="protein sequence ID" value="AJF97467.1"/>
    <property type="molecule type" value="Genomic_DNA"/>
</dbReference>
<feature type="region of interest" description="Disordered" evidence="1">
    <location>
        <begin position="1"/>
        <end position="20"/>
    </location>
</feature>
<evidence type="ECO:0000313" key="3">
    <source>
        <dbReference type="Proteomes" id="UP000202511"/>
    </source>
</evidence>
<organism evidence="2 3">
    <name type="scientific">Pandoravirus inopinatum</name>
    <dbReference type="NCBI Taxonomy" id="1605721"/>
    <lineage>
        <taxon>Viruses</taxon>
        <taxon>Pandoravirus</taxon>
    </lineage>
</organism>
<dbReference type="Proteomes" id="UP000202511">
    <property type="component" value="Segment"/>
</dbReference>
<protein>
    <recommendedName>
        <fullName evidence="4">F-box domain protein</fullName>
    </recommendedName>
</protein>
<evidence type="ECO:0008006" key="4">
    <source>
        <dbReference type="Google" id="ProtNLM"/>
    </source>
</evidence>
<dbReference type="RefSeq" id="YP_009119702.1">
    <property type="nucleotide sequence ID" value="NC_026440.1"/>
</dbReference>
<name>A0A0B5JCS6_9VIRU</name>
<dbReference type="GeneID" id="23462384"/>
<reference evidence="2 3" key="1">
    <citation type="journal article" date="2015" name="Parasitol. Res.">
        <title>Viruses in close associations with free-living amoebae.</title>
        <authorList>
            <person name="Scheid P."/>
        </authorList>
    </citation>
    <scope>NUCLEOTIDE SEQUENCE [LARGE SCALE GENOMIC DNA]</scope>
    <source>
        <strain evidence="2">KlaHel</strain>
    </source>
</reference>
<evidence type="ECO:0000313" key="2">
    <source>
        <dbReference type="EMBL" id="AJF97467.1"/>
    </source>
</evidence>
<dbReference type="KEGG" id="vg:23462384"/>
<proteinExistence type="predicted"/>
<evidence type="ECO:0000256" key="1">
    <source>
        <dbReference type="SAM" id="MobiDB-lite"/>
    </source>
</evidence>
<sequence length="218" mass="23932">MDLIVAHTKGSQGDADTRPTKRACVSLSGQKDDEDAGWVQSQPDTLAAPIDLLSDDVLYHLFHGVDINGISLFPPECRWVPALVCWRWRRVVASITRADAQAISSRLRDALWDTTPPDGRHHHHGTVRASGMTLMLRHGLSISDMGAWTAHDPKPIVIATVLAASSPERMDEAIEWCALWTQVWTSGRATSTTTSTLYQGAVVRPSVADGRVMRAMRS</sequence>
<accession>A0A0B5JCS6</accession>